<accession>A0A2P2QIT9</accession>
<reference evidence="1" key="1">
    <citation type="submission" date="2018-02" db="EMBL/GenBank/DDBJ databases">
        <title>Rhizophora mucronata_Transcriptome.</title>
        <authorList>
            <person name="Meera S.P."/>
            <person name="Sreeshan A."/>
            <person name="Augustine A."/>
        </authorList>
    </citation>
    <scope>NUCLEOTIDE SEQUENCE</scope>
    <source>
        <tissue evidence="1">Leaf</tissue>
    </source>
</reference>
<proteinExistence type="predicted"/>
<sequence>MALMMLQLWLRQTLDLQWV</sequence>
<evidence type="ECO:0000313" key="1">
    <source>
        <dbReference type="EMBL" id="MBX66899.1"/>
    </source>
</evidence>
<protein>
    <submittedName>
        <fullName evidence="1">Uncharacterized protein</fullName>
    </submittedName>
</protein>
<dbReference type="AlphaFoldDB" id="A0A2P2QIT9"/>
<organism evidence="1">
    <name type="scientific">Rhizophora mucronata</name>
    <name type="common">Asiatic mangrove</name>
    <dbReference type="NCBI Taxonomy" id="61149"/>
    <lineage>
        <taxon>Eukaryota</taxon>
        <taxon>Viridiplantae</taxon>
        <taxon>Streptophyta</taxon>
        <taxon>Embryophyta</taxon>
        <taxon>Tracheophyta</taxon>
        <taxon>Spermatophyta</taxon>
        <taxon>Magnoliopsida</taxon>
        <taxon>eudicotyledons</taxon>
        <taxon>Gunneridae</taxon>
        <taxon>Pentapetalae</taxon>
        <taxon>rosids</taxon>
        <taxon>fabids</taxon>
        <taxon>Malpighiales</taxon>
        <taxon>Rhizophoraceae</taxon>
        <taxon>Rhizophora</taxon>
    </lineage>
</organism>
<name>A0A2P2QIT9_RHIMU</name>
<dbReference type="EMBL" id="GGEC01086415">
    <property type="protein sequence ID" value="MBX66899.1"/>
    <property type="molecule type" value="Transcribed_RNA"/>
</dbReference>